<dbReference type="Proteomes" id="UP000474640">
    <property type="component" value="Unassembled WGS sequence"/>
</dbReference>
<organism evidence="2 3">
    <name type="scientific">Orbilia oligospora</name>
    <name type="common">Nematode-trapping fungus</name>
    <name type="synonym">Arthrobotrys oligospora</name>
    <dbReference type="NCBI Taxonomy" id="2813651"/>
    <lineage>
        <taxon>Eukaryota</taxon>
        <taxon>Fungi</taxon>
        <taxon>Dikarya</taxon>
        <taxon>Ascomycota</taxon>
        <taxon>Pezizomycotina</taxon>
        <taxon>Orbiliomycetes</taxon>
        <taxon>Orbiliales</taxon>
        <taxon>Orbiliaceae</taxon>
        <taxon>Orbilia</taxon>
    </lineage>
</organism>
<dbReference type="AlphaFoldDB" id="A0A7C8VBJ5"/>
<dbReference type="OrthoDB" id="10356033at2759"/>
<comment type="caution">
    <text evidence="2">The sequence shown here is derived from an EMBL/GenBank/DDBJ whole genome shotgun (WGS) entry which is preliminary data.</text>
</comment>
<feature type="region of interest" description="Disordered" evidence="1">
    <location>
        <begin position="52"/>
        <end position="71"/>
    </location>
</feature>
<evidence type="ECO:0000313" key="3">
    <source>
        <dbReference type="Proteomes" id="UP000474640"/>
    </source>
</evidence>
<gene>
    <name evidence="2" type="ORF">TWF970_001446</name>
</gene>
<sequence length="110" mass="12118">MRMPGTLAAKCSATIKFSGTGKTQLWLVKGTPVEAAQIRQVLTTETWLTFPTTENTPRPGMTRKKPAERGQTAGLGWMHCAEYRWGRMTGLPDFSLAKGISRMALLIALH</sequence>
<protein>
    <submittedName>
        <fullName evidence="2">Uncharacterized protein</fullName>
    </submittedName>
</protein>
<evidence type="ECO:0000313" key="2">
    <source>
        <dbReference type="EMBL" id="KAF3282703.1"/>
    </source>
</evidence>
<proteinExistence type="predicted"/>
<accession>A0A7C8VBJ5</accession>
<name>A0A7C8VBJ5_ORBOL</name>
<dbReference type="EMBL" id="JAABOJ010000012">
    <property type="protein sequence ID" value="KAF3282703.1"/>
    <property type="molecule type" value="Genomic_DNA"/>
</dbReference>
<evidence type="ECO:0000256" key="1">
    <source>
        <dbReference type="SAM" id="MobiDB-lite"/>
    </source>
</evidence>
<reference evidence="2 3" key="1">
    <citation type="submission" date="2020-01" db="EMBL/GenBank/DDBJ databases">
        <authorList>
            <person name="Palmer J.M."/>
        </authorList>
    </citation>
    <scope>NUCLEOTIDE SEQUENCE [LARGE SCALE GENOMIC DNA]</scope>
    <source>
        <strain evidence="2 3">TWF970</strain>
    </source>
</reference>